<dbReference type="InterPro" id="IPR042238">
    <property type="entry name" value="Rad28/ERCC8/Ckn1/ATCSA-1"/>
</dbReference>
<feature type="repeat" description="WD" evidence="5">
    <location>
        <begin position="367"/>
        <end position="398"/>
    </location>
</feature>
<name>A0A2V0P045_9CHLO</name>
<dbReference type="PRINTS" id="PR00320">
    <property type="entry name" value="GPROTEINBRPT"/>
</dbReference>
<keyword evidence="3" id="KW-0227">DNA damage</keyword>
<evidence type="ECO:0000256" key="3">
    <source>
        <dbReference type="ARBA" id="ARBA00022763"/>
    </source>
</evidence>
<feature type="repeat" description="WD" evidence="5">
    <location>
        <begin position="279"/>
        <end position="320"/>
    </location>
</feature>
<dbReference type="PROSITE" id="PS50294">
    <property type="entry name" value="WD_REPEATS_REGION"/>
    <property type="match status" value="3"/>
</dbReference>
<dbReference type="SMART" id="SM00320">
    <property type="entry name" value="WD40"/>
    <property type="match status" value="5"/>
</dbReference>
<dbReference type="OrthoDB" id="361494at2759"/>
<evidence type="ECO:0000256" key="4">
    <source>
        <dbReference type="ARBA" id="ARBA00023204"/>
    </source>
</evidence>
<dbReference type="GO" id="GO:0043161">
    <property type="term" value="P:proteasome-mediated ubiquitin-dependent protein catabolic process"/>
    <property type="evidence" value="ECO:0007669"/>
    <property type="project" value="TreeGrafter"/>
</dbReference>
<evidence type="ECO:0000313" key="7">
    <source>
        <dbReference type="Proteomes" id="UP000247498"/>
    </source>
</evidence>
<dbReference type="AlphaFoldDB" id="A0A2V0P045"/>
<dbReference type="STRING" id="307507.A0A2V0P045"/>
<dbReference type="InParanoid" id="A0A2V0P045"/>
<dbReference type="Gene3D" id="2.130.10.10">
    <property type="entry name" value="YVTN repeat-like/Quinoprotein amine dehydrogenase"/>
    <property type="match status" value="1"/>
</dbReference>
<dbReference type="InterPro" id="IPR036322">
    <property type="entry name" value="WD40_repeat_dom_sf"/>
</dbReference>
<reference evidence="6 7" key="1">
    <citation type="journal article" date="2018" name="Sci. Rep.">
        <title>Raphidocelis subcapitata (=Pseudokirchneriella subcapitata) provides an insight into genome evolution and environmental adaptations in the Sphaeropleales.</title>
        <authorList>
            <person name="Suzuki S."/>
            <person name="Yamaguchi H."/>
            <person name="Nakajima N."/>
            <person name="Kawachi M."/>
        </authorList>
    </citation>
    <scope>NUCLEOTIDE SEQUENCE [LARGE SCALE GENOMIC DNA]</scope>
    <source>
        <strain evidence="6 7">NIES-35</strain>
    </source>
</reference>
<gene>
    <name evidence="6" type="ORF">Rsub_05966</name>
</gene>
<dbReference type="EMBL" id="BDRX01000039">
    <property type="protein sequence ID" value="GBF93234.1"/>
    <property type="molecule type" value="Genomic_DNA"/>
</dbReference>
<dbReference type="GO" id="GO:0000109">
    <property type="term" value="C:nucleotide-excision repair complex"/>
    <property type="evidence" value="ECO:0007669"/>
    <property type="project" value="TreeGrafter"/>
</dbReference>
<dbReference type="Proteomes" id="UP000247498">
    <property type="component" value="Unassembled WGS sequence"/>
</dbReference>
<accession>A0A2V0P045</accession>
<dbReference type="PROSITE" id="PS50082">
    <property type="entry name" value="WD_REPEATS_2"/>
    <property type="match status" value="4"/>
</dbReference>
<dbReference type="InterPro" id="IPR020472">
    <property type="entry name" value="WD40_PAC1"/>
</dbReference>
<feature type="repeat" description="WD" evidence="5">
    <location>
        <begin position="130"/>
        <end position="172"/>
    </location>
</feature>
<keyword evidence="7" id="KW-1185">Reference proteome</keyword>
<evidence type="ECO:0000256" key="2">
    <source>
        <dbReference type="ARBA" id="ARBA00022737"/>
    </source>
</evidence>
<evidence type="ECO:0000256" key="5">
    <source>
        <dbReference type="PROSITE-ProRule" id="PRU00221"/>
    </source>
</evidence>
<dbReference type="PANTHER" id="PTHR46202">
    <property type="entry name" value="DNA EXCISION REPAIR PROTEIN ERCC-8"/>
    <property type="match status" value="1"/>
</dbReference>
<dbReference type="GO" id="GO:0000209">
    <property type="term" value="P:protein polyubiquitination"/>
    <property type="evidence" value="ECO:0007669"/>
    <property type="project" value="TreeGrafter"/>
</dbReference>
<dbReference type="GO" id="GO:0006283">
    <property type="term" value="P:transcription-coupled nucleotide-excision repair"/>
    <property type="evidence" value="ECO:0007669"/>
    <property type="project" value="InterPro"/>
</dbReference>
<dbReference type="GO" id="GO:0031464">
    <property type="term" value="C:Cul4A-RING E3 ubiquitin ligase complex"/>
    <property type="evidence" value="ECO:0007669"/>
    <property type="project" value="TreeGrafter"/>
</dbReference>
<organism evidence="6 7">
    <name type="scientific">Raphidocelis subcapitata</name>
    <dbReference type="NCBI Taxonomy" id="307507"/>
    <lineage>
        <taxon>Eukaryota</taxon>
        <taxon>Viridiplantae</taxon>
        <taxon>Chlorophyta</taxon>
        <taxon>core chlorophytes</taxon>
        <taxon>Chlorophyceae</taxon>
        <taxon>CS clade</taxon>
        <taxon>Sphaeropleales</taxon>
        <taxon>Selenastraceae</taxon>
        <taxon>Raphidocelis</taxon>
    </lineage>
</organism>
<dbReference type="InterPro" id="IPR001680">
    <property type="entry name" value="WD40_rpt"/>
</dbReference>
<sequence length="435" mass="45890">MERRRPLPGAGAAGALPPPPIDAAGASSLAAALLARERGGAAAATWRPLQRARLSALALAPGPELATDAAGPRGEVLWLDIDPIEGRYALASAGDGAIEVFDLWDANSGTGHAPLRLPPAGSIRQRNRPESAHRYAATCVCWYPVDTGMFVSGSADKTLRLWDTNALDAVCVFPCAARVTCCAMSPVARAHCLVAVGGEGRAVQLADPAIGAFTHVLSGHRDSVQALAWCLGCEHQLLSGDASGEVRLWDVRRPGSRALLDLNFTGRGGRKRPAGGGRALAHDAAVTSLLALPGGLRWLSAGRDGRVRLWDAASRANLLVHYPGAAAPSRRPVRMAATEDARWLFHPCGTAVQVFDVASGALLTRLRQGHFEPVNACAWSPLTQQLYTAASDGVLLAWAPRVEVPLEDEERWAPVGGAPLPDWAVLDEDAWSDGY</sequence>
<proteinExistence type="predicted"/>
<evidence type="ECO:0000313" key="6">
    <source>
        <dbReference type="EMBL" id="GBF93234.1"/>
    </source>
</evidence>
<dbReference type="FunCoup" id="A0A2V0P045">
    <property type="interactions" value="1831"/>
</dbReference>
<evidence type="ECO:0000256" key="1">
    <source>
        <dbReference type="ARBA" id="ARBA00022574"/>
    </source>
</evidence>
<protein>
    <submittedName>
        <fullName evidence="6">Uncharacterized protein</fullName>
    </submittedName>
</protein>
<keyword evidence="1 5" id="KW-0853">WD repeat</keyword>
<keyword evidence="4" id="KW-0234">DNA repair</keyword>
<dbReference type="PANTHER" id="PTHR46202:SF1">
    <property type="entry name" value="DNA EXCISION REPAIR PROTEIN ERCC-8"/>
    <property type="match status" value="1"/>
</dbReference>
<comment type="caution">
    <text evidence="6">The sequence shown here is derived from an EMBL/GenBank/DDBJ whole genome shotgun (WGS) entry which is preliminary data.</text>
</comment>
<dbReference type="Pfam" id="PF00400">
    <property type="entry name" value="WD40"/>
    <property type="match status" value="4"/>
</dbReference>
<dbReference type="InterPro" id="IPR015943">
    <property type="entry name" value="WD40/YVTN_repeat-like_dom_sf"/>
</dbReference>
<dbReference type="SUPFAM" id="SSF50978">
    <property type="entry name" value="WD40 repeat-like"/>
    <property type="match status" value="1"/>
</dbReference>
<keyword evidence="2" id="KW-0677">Repeat</keyword>
<feature type="repeat" description="WD" evidence="5">
    <location>
        <begin position="217"/>
        <end position="252"/>
    </location>
</feature>